<dbReference type="STRING" id="243159.AFE_1983"/>
<keyword evidence="2" id="KW-1185">Reference proteome</keyword>
<dbReference type="HOGENOM" id="CLU_2930548_0_0_6"/>
<reference evidence="1 2" key="1">
    <citation type="journal article" date="2008" name="BMC Genomics">
        <title>Acidithiobacillus ferrooxidans metabolism: from genome sequence to industrial applications.</title>
        <authorList>
            <person name="Valdes J."/>
            <person name="Pedroso I."/>
            <person name="Quatrini R."/>
            <person name="Dodson R.J."/>
            <person name="Tettelin H."/>
            <person name="Blake R.II."/>
            <person name="Eisen J.A."/>
            <person name="Holmes D.S."/>
        </authorList>
    </citation>
    <scope>NUCLEOTIDE SEQUENCE [LARGE SCALE GENOMIC DNA]</scope>
    <source>
        <strain evidence="2">ATCC 23270 / DSM 14882 / CIP 104768 / NCIMB 8455</strain>
    </source>
</reference>
<proteinExistence type="predicted"/>
<evidence type="ECO:0000313" key="2">
    <source>
        <dbReference type="Proteomes" id="UP000001362"/>
    </source>
</evidence>
<dbReference type="PaxDb" id="243159-AFE_1983"/>
<gene>
    <name evidence="1" type="ordered locus">AFE_1983</name>
</gene>
<dbReference type="KEGG" id="afr:AFE_1983"/>
<dbReference type="EMBL" id="CP001219">
    <property type="protein sequence ID" value="ACK78622.1"/>
    <property type="molecule type" value="Genomic_DNA"/>
</dbReference>
<protein>
    <submittedName>
        <fullName evidence="1">Uncharacterized protein</fullName>
    </submittedName>
</protein>
<name>B7JC78_ACIF2</name>
<dbReference type="Proteomes" id="UP000001362">
    <property type="component" value="Chromosome"/>
</dbReference>
<dbReference type="AlphaFoldDB" id="B7JC78"/>
<sequence length="60" mass="6875">MSKDNDVVSYRTDLHIDSIVTYFFGGANHVYTLINSCTYDNLLLHHFHVDAQIHSAHLIT</sequence>
<accession>B7JC78</accession>
<organism evidence="1 2">
    <name type="scientific">Acidithiobacillus ferrooxidans (strain ATCC 23270 / DSM 14882 / CIP 104768 / NCIMB 8455)</name>
    <name type="common">Ferrobacillus ferrooxidans (strain ATCC 23270)</name>
    <dbReference type="NCBI Taxonomy" id="243159"/>
    <lineage>
        <taxon>Bacteria</taxon>
        <taxon>Pseudomonadati</taxon>
        <taxon>Pseudomonadota</taxon>
        <taxon>Acidithiobacillia</taxon>
        <taxon>Acidithiobacillales</taxon>
        <taxon>Acidithiobacillaceae</taxon>
        <taxon>Acidithiobacillus</taxon>
    </lineage>
</organism>
<evidence type="ECO:0000313" key="1">
    <source>
        <dbReference type="EMBL" id="ACK78622.1"/>
    </source>
</evidence>